<name>A0A916WSQ3_9MICO</name>
<evidence type="ECO:0000313" key="2">
    <source>
        <dbReference type="Proteomes" id="UP000636793"/>
    </source>
</evidence>
<evidence type="ECO:0000313" key="1">
    <source>
        <dbReference type="EMBL" id="GGB31056.1"/>
    </source>
</evidence>
<gene>
    <name evidence="1" type="ORF">GCM10011492_22050</name>
</gene>
<organism evidence="1 2">
    <name type="scientific">Flexivirga endophytica</name>
    <dbReference type="NCBI Taxonomy" id="1849103"/>
    <lineage>
        <taxon>Bacteria</taxon>
        <taxon>Bacillati</taxon>
        <taxon>Actinomycetota</taxon>
        <taxon>Actinomycetes</taxon>
        <taxon>Micrococcales</taxon>
        <taxon>Dermacoccaceae</taxon>
        <taxon>Flexivirga</taxon>
    </lineage>
</organism>
<dbReference type="EMBL" id="BMHI01000003">
    <property type="protein sequence ID" value="GGB31056.1"/>
    <property type="molecule type" value="Genomic_DNA"/>
</dbReference>
<sequence length="56" mass="5871">MPLTTPAAIVAQPSMAPPAITTRTHVTTVRSVDGASMRVTLAAEPRPYAALANYYA</sequence>
<reference evidence="1" key="2">
    <citation type="submission" date="2020-09" db="EMBL/GenBank/DDBJ databases">
        <authorList>
            <person name="Sun Q."/>
            <person name="Zhou Y."/>
        </authorList>
    </citation>
    <scope>NUCLEOTIDE SEQUENCE</scope>
    <source>
        <strain evidence="1">CGMCC 1.15085</strain>
    </source>
</reference>
<dbReference type="Proteomes" id="UP000636793">
    <property type="component" value="Unassembled WGS sequence"/>
</dbReference>
<proteinExistence type="predicted"/>
<reference evidence="1" key="1">
    <citation type="journal article" date="2014" name="Int. J. Syst. Evol. Microbiol.">
        <title>Complete genome sequence of Corynebacterium casei LMG S-19264T (=DSM 44701T), isolated from a smear-ripened cheese.</title>
        <authorList>
            <consortium name="US DOE Joint Genome Institute (JGI-PGF)"/>
            <person name="Walter F."/>
            <person name="Albersmeier A."/>
            <person name="Kalinowski J."/>
            <person name="Ruckert C."/>
        </authorList>
    </citation>
    <scope>NUCLEOTIDE SEQUENCE</scope>
    <source>
        <strain evidence="1">CGMCC 1.15085</strain>
    </source>
</reference>
<dbReference type="AlphaFoldDB" id="A0A916WSQ3"/>
<protein>
    <submittedName>
        <fullName evidence="1">Uncharacterized protein</fullName>
    </submittedName>
</protein>
<keyword evidence="2" id="KW-1185">Reference proteome</keyword>
<accession>A0A916WSQ3</accession>
<comment type="caution">
    <text evidence="1">The sequence shown here is derived from an EMBL/GenBank/DDBJ whole genome shotgun (WGS) entry which is preliminary data.</text>
</comment>